<evidence type="ECO:0000313" key="3">
    <source>
        <dbReference type="Proteomes" id="UP000237271"/>
    </source>
</evidence>
<accession>A0A2P4XVT9</accession>
<dbReference type="AlphaFoldDB" id="A0A2P4XVT9"/>
<evidence type="ECO:0000313" key="2">
    <source>
        <dbReference type="EMBL" id="POM69674.1"/>
    </source>
</evidence>
<feature type="transmembrane region" description="Helical" evidence="1">
    <location>
        <begin position="28"/>
        <end position="49"/>
    </location>
</feature>
<keyword evidence="1" id="KW-0472">Membrane</keyword>
<keyword evidence="1" id="KW-1133">Transmembrane helix</keyword>
<protein>
    <submittedName>
        <fullName evidence="2">Avh59</fullName>
    </submittedName>
</protein>
<comment type="caution">
    <text evidence="2">The sequence shown here is derived from an EMBL/GenBank/DDBJ whole genome shotgun (WGS) entry which is preliminary data.</text>
</comment>
<dbReference type="Proteomes" id="UP000237271">
    <property type="component" value="Unassembled WGS sequence"/>
</dbReference>
<evidence type="ECO:0000256" key="1">
    <source>
        <dbReference type="SAM" id="Phobius"/>
    </source>
</evidence>
<sequence>MEEIDHPHLVDVHALISILSPELHKAGLVVRLLLFIAALSCFSLAVVQLTGIEKRHLRVNNEAPDVGNMEERSPNVDTLTKDTASKVSKLCSESSSFVLEIPFQENPIRHESISESS</sequence>
<reference evidence="2 3" key="1">
    <citation type="journal article" date="2017" name="Genome Biol. Evol.">
        <title>Phytophthora megakarya and P. palmivora, closely related causal agents of cacao black pod rot, underwent increases in genome sizes and gene numbers by different mechanisms.</title>
        <authorList>
            <person name="Ali S.S."/>
            <person name="Shao J."/>
            <person name="Lary D.J."/>
            <person name="Kronmiller B."/>
            <person name="Shen D."/>
            <person name="Strem M.D."/>
            <person name="Amoako-Attah I."/>
            <person name="Akrofi A.Y."/>
            <person name="Begoude B.A."/>
            <person name="Ten Hoopen G.M."/>
            <person name="Coulibaly K."/>
            <person name="Kebe B.I."/>
            <person name="Melnick R.L."/>
            <person name="Guiltinan M.J."/>
            <person name="Tyler B.M."/>
            <person name="Meinhardt L.W."/>
            <person name="Bailey B.A."/>
        </authorList>
    </citation>
    <scope>NUCLEOTIDE SEQUENCE [LARGE SCALE GENOMIC DNA]</scope>
    <source>
        <strain evidence="3">sbr112.9</strain>
    </source>
</reference>
<dbReference type="EMBL" id="NCKW01007831">
    <property type="protein sequence ID" value="POM69674.1"/>
    <property type="molecule type" value="Genomic_DNA"/>
</dbReference>
<keyword evidence="1" id="KW-0812">Transmembrane</keyword>
<proteinExistence type="predicted"/>
<gene>
    <name evidence="2" type="ORF">PHPALM_14026</name>
</gene>
<name>A0A2P4XVT9_9STRA</name>
<organism evidence="2 3">
    <name type="scientific">Phytophthora palmivora</name>
    <dbReference type="NCBI Taxonomy" id="4796"/>
    <lineage>
        <taxon>Eukaryota</taxon>
        <taxon>Sar</taxon>
        <taxon>Stramenopiles</taxon>
        <taxon>Oomycota</taxon>
        <taxon>Peronosporomycetes</taxon>
        <taxon>Peronosporales</taxon>
        <taxon>Peronosporaceae</taxon>
        <taxon>Phytophthora</taxon>
    </lineage>
</organism>
<keyword evidence="3" id="KW-1185">Reference proteome</keyword>